<name>A0ACB7TUY5_DIOAL</name>
<keyword evidence="2" id="KW-1185">Reference proteome</keyword>
<organism evidence="1 2">
    <name type="scientific">Dioscorea alata</name>
    <name type="common">Purple yam</name>
    <dbReference type="NCBI Taxonomy" id="55571"/>
    <lineage>
        <taxon>Eukaryota</taxon>
        <taxon>Viridiplantae</taxon>
        <taxon>Streptophyta</taxon>
        <taxon>Embryophyta</taxon>
        <taxon>Tracheophyta</taxon>
        <taxon>Spermatophyta</taxon>
        <taxon>Magnoliopsida</taxon>
        <taxon>Liliopsida</taxon>
        <taxon>Dioscoreales</taxon>
        <taxon>Dioscoreaceae</taxon>
        <taxon>Dioscorea</taxon>
    </lineage>
</organism>
<comment type="caution">
    <text evidence="1">The sequence shown here is derived from an EMBL/GenBank/DDBJ whole genome shotgun (WGS) entry which is preliminary data.</text>
</comment>
<sequence>MKDPFEAAAEEQESPPESPIPPEDEAPFAADADEEDLDARSQPAGPSAPPSSNGAGVGGGRGKEEDDEDEDDNMDVELGKFPPGGDPDKMAKMQAILSHFTEEQMSRYESFRRSGFQKSTMKRILAGITGSQKISIPMTIVVSGIAKMLVGELIETARIVMTERKDCGPIRPCHIREAYRRLRLEGKIPKRSVPRLFV</sequence>
<protein>
    <submittedName>
        <fullName evidence="1">Transcription initiation factor TFIID subunit 11 protein</fullName>
    </submittedName>
</protein>
<gene>
    <name evidence="1" type="ORF">IHE45_20G074400</name>
</gene>
<evidence type="ECO:0000313" key="1">
    <source>
        <dbReference type="EMBL" id="KAH7651696.1"/>
    </source>
</evidence>
<proteinExistence type="predicted"/>
<dbReference type="EMBL" id="CM037030">
    <property type="protein sequence ID" value="KAH7651696.1"/>
    <property type="molecule type" value="Genomic_DNA"/>
</dbReference>
<dbReference type="Proteomes" id="UP000827976">
    <property type="component" value="Chromosome 20"/>
</dbReference>
<accession>A0ACB7TUY5</accession>
<reference evidence="2" key="1">
    <citation type="journal article" date="2022" name="Nat. Commun.">
        <title>Chromosome evolution and the genetic basis of agronomically important traits in greater yam.</title>
        <authorList>
            <person name="Bredeson J.V."/>
            <person name="Lyons J.B."/>
            <person name="Oniyinde I.O."/>
            <person name="Okereke N.R."/>
            <person name="Kolade O."/>
            <person name="Nnabue I."/>
            <person name="Nwadili C.O."/>
            <person name="Hribova E."/>
            <person name="Parker M."/>
            <person name="Nwogha J."/>
            <person name="Shu S."/>
            <person name="Carlson J."/>
            <person name="Kariba R."/>
            <person name="Muthemba S."/>
            <person name="Knop K."/>
            <person name="Barton G.J."/>
            <person name="Sherwood A.V."/>
            <person name="Lopez-Montes A."/>
            <person name="Asiedu R."/>
            <person name="Jamnadass R."/>
            <person name="Muchugi A."/>
            <person name="Goodstein D."/>
            <person name="Egesi C.N."/>
            <person name="Featherston J."/>
            <person name="Asfaw A."/>
            <person name="Simpson G.G."/>
            <person name="Dolezel J."/>
            <person name="Hendre P.S."/>
            <person name="Van Deynze A."/>
            <person name="Kumar P.L."/>
            <person name="Obidiegwu J.E."/>
            <person name="Bhattacharjee R."/>
            <person name="Rokhsar D.S."/>
        </authorList>
    </citation>
    <scope>NUCLEOTIDE SEQUENCE [LARGE SCALE GENOMIC DNA]</scope>
    <source>
        <strain evidence="2">cv. TDa95/00328</strain>
    </source>
</reference>
<evidence type="ECO:0000313" key="2">
    <source>
        <dbReference type="Proteomes" id="UP000827976"/>
    </source>
</evidence>